<organism evidence="1 2">
    <name type="scientific">Oceanithermus profundus (strain DSM 14977 / NBRC 100410 / VKM B-2274 / 506)</name>
    <dbReference type="NCBI Taxonomy" id="670487"/>
    <lineage>
        <taxon>Bacteria</taxon>
        <taxon>Thermotogati</taxon>
        <taxon>Deinococcota</taxon>
        <taxon>Deinococci</taxon>
        <taxon>Thermales</taxon>
        <taxon>Thermaceae</taxon>
        <taxon>Oceanithermus</taxon>
    </lineage>
</organism>
<sequence length="321" mass="35973" precursor="true">MKRRLLAGLFLLTLVLAAVVNAPSWLQYAYAWWGRAHVERLPQAAAPGSGERVLVLAPHPDDEVLCCGGLIRQALDAGAEVYVAWMTSGDGFEMDELVLRRGRRVRPEDLRALGERRMREARAAAAELGVPQANLFFLGYPDRGLRPLFLENFYVPYRSPFTHLEAVAYPGTLRRGAPYTGEALERDLTAVFARVDPTRVYLPSPRDAHPDHQATSYFAQRVAGRRGQVGRLRYWIVHGGLEWPLPKGYHPQLALEPAPRGRGLDWRRLPLDAGARNAKHAAVLAHKSQLDVLSRFMLAFVRTNELFSSTPFPEPGRYPVP</sequence>
<dbReference type="InterPro" id="IPR003737">
    <property type="entry name" value="GlcNAc_PI_deacetylase-related"/>
</dbReference>
<dbReference type="OrthoDB" id="9790023at2"/>
<dbReference type="HOGENOM" id="CLU_049311_0_0_0"/>
<dbReference type="EMBL" id="CP002361">
    <property type="protein sequence ID" value="ADR37592.1"/>
    <property type="molecule type" value="Genomic_DNA"/>
</dbReference>
<dbReference type="PANTHER" id="PTHR12993">
    <property type="entry name" value="N-ACETYLGLUCOSAMINYL-PHOSPHATIDYLINOSITOL DE-N-ACETYLASE-RELATED"/>
    <property type="match status" value="1"/>
</dbReference>
<dbReference type="AlphaFoldDB" id="E4U5B8"/>
<dbReference type="Proteomes" id="UP000008722">
    <property type="component" value="Chromosome"/>
</dbReference>
<reference evidence="2" key="1">
    <citation type="submission" date="2010-11" db="EMBL/GenBank/DDBJ databases">
        <title>The complete sequence of chromosome of Oceanithermus profundus DSM 14977.</title>
        <authorList>
            <consortium name="US DOE Joint Genome Institute (JGI-PGF)"/>
            <person name="Lucas S."/>
            <person name="Copeland A."/>
            <person name="Lapidus A."/>
            <person name="Bruce D."/>
            <person name="Goodwin L."/>
            <person name="Pitluck S."/>
            <person name="Kyrpides N."/>
            <person name="Mavromatis K."/>
            <person name="Pagani I."/>
            <person name="Ivanova N."/>
            <person name="Zhang X."/>
            <person name="Brettin T."/>
            <person name="Detter J.C."/>
            <person name="Tapia R."/>
            <person name="Han C."/>
            <person name="Land M."/>
            <person name="Hauser L."/>
            <person name="Markowitz V."/>
            <person name="Cheng J.-F."/>
            <person name="Hugenholtz P."/>
            <person name="Woyke T."/>
            <person name="Wu D."/>
            <person name="Tindall B."/>
            <person name="Faehnrich R."/>
            <person name="Brambilla E."/>
            <person name="Klenk H.-P."/>
            <person name="Eisen J.A."/>
        </authorList>
    </citation>
    <scope>NUCLEOTIDE SEQUENCE [LARGE SCALE GENOMIC DNA]</scope>
    <source>
        <strain evidence="2">DSM 14977 / NBRC 100410 / VKM B-2274 / 506</strain>
    </source>
</reference>
<reference evidence="1 2" key="2">
    <citation type="journal article" date="2011" name="Stand. Genomic Sci.">
        <title>Complete genome sequence of Oceanithermus profundus type strain (506).</title>
        <authorList>
            <person name="Pati A."/>
            <person name="Zhang X."/>
            <person name="Lapidus A."/>
            <person name="Nolan M."/>
            <person name="Lucas S."/>
            <person name="Del Rio T.G."/>
            <person name="Tice H."/>
            <person name="Cheng J.F."/>
            <person name="Tapia R."/>
            <person name="Han C."/>
            <person name="Goodwin L."/>
            <person name="Pitluck S."/>
            <person name="Liolios K."/>
            <person name="Pagani I."/>
            <person name="Ivanova N."/>
            <person name="Mavromatis K."/>
            <person name="Chen A."/>
            <person name="Palaniappan K."/>
            <person name="Hauser L."/>
            <person name="Jeffries C.D."/>
            <person name="Brambilla E.M."/>
            <person name="Rohl A."/>
            <person name="Mwirichia R."/>
            <person name="Rohde M."/>
            <person name="Tindall B.J."/>
            <person name="Sikorski J."/>
            <person name="Wirth R."/>
            <person name="Goker M."/>
            <person name="Woyke T."/>
            <person name="Detter J.C."/>
            <person name="Bristow J."/>
            <person name="Eisen J.A."/>
            <person name="Markowitz V."/>
            <person name="Hugenholtz P."/>
            <person name="Kyrpides N.C."/>
            <person name="Klenk H.P."/>
            <person name="Land M."/>
        </authorList>
    </citation>
    <scope>NUCLEOTIDE SEQUENCE [LARGE SCALE GENOMIC DNA]</scope>
    <source>
        <strain evidence="2">DSM 14977 / NBRC 100410 / VKM B-2274 / 506</strain>
    </source>
</reference>
<dbReference type="eggNOG" id="COG2120">
    <property type="taxonomic scope" value="Bacteria"/>
</dbReference>
<dbReference type="InterPro" id="IPR024078">
    <property type="entry name" value="LmbE-like_dom_sf"/>
</dbReference>
<gene>
    <name evidence="1" type="ordered locus">Ocepr_2142</name>
</gene>
<dbReference type="Gene3D" id="3.40.50.10320">
    <property type="entry name" value="LmbE-like"/>
    <property type="match status" value="1"/>
</dbReference>
<dbReference type="KEGG" id="opr:Ocepr_2142"/>
<evidence type="ECO:0000313" key="1">
    <source>
        <dbReference type="EMBL" id="ADR37592.1"/>
    </source>
</evidence>
<dbReference type="GO" id="GO:0016811">
    <property type="term" value="F:hydrolase activity, acting on carbon-nitrogen (but not peptide) bonds, in linear amides"/>
    <property type="evidence" value="ECO:0007669"/>
    <property type="project" value="TreeGrafter"/>
</dbReference>
<accession>E4U5B8</accession>
<dbReference type="Pfam" id="PF02585">
    <property type="entry name" value="PIG-L"/>
    <property type="match status" value="1"/>
</dbReference>
<dbReference type="PANTHER" id="PTHR12993:SF29">
    <property type="entry name" value="BLR3841 PROTEIN"/>
    <property type="match status" value="1"/>
</dbReference>
<protein>
    <submittedName>
        <fullName evidence="1">LmbE family protein</fullName>
    </submittedName>
</protein>
<keyword evidence="2" id="KW-1185">Reference proteome</keyword>
<dbReference type="RefSeq" id="WP_013458762.1">
    <property type="nucleotide sequence ID" value="NC_014761.1"/>
</dbReference>
<name>E4U5B8_OCEP5</name>
<evidence type="ECO:0000313" key="2">
    <source>
        <dbReference type="Proteomes" id="UP000008722"/>
    </source>
</evidence>
<proteinExistence type="predicted"/>
<dbReference type="STRING" id="670487.Ocepr_2142"/>
<dbReference type="SUPFAM" id="SSF102588">
    <property type="entry name" value="LmbE-like"/>
    <property type="match status" value="1"/>
</dbReference>